<dbReference type="SMART" id="SM00849">
    <property type="entry name" value="Lactamase_B"/>
    <property type="match status" value="1"/>
</dbReference>
<dbReference type="EMBL" id="JRNQ01000021">
    <property type="protein sequence ID" value="KGF45026.1"/>
    <property type="molecule type" value="Genomic_DNA"/>
</dbReference>
<dbReference type="GO" id="GO:0046872">
    <property type="term" value="F:metal ion binding"/>
    <property type="evidence" value="ECO:0007669"/>
    <property type="project" value="UniProtKB-KW"/>
</dbReference>
<proteinExistence type="predicted"/>
<keyword evidence="4" id="KW-0862">Zinc</keyword>
<reference evidence="6 7" key="1">
    <citation type="submission" date="2014-07" db="EMBL/GenBank/DDBJ databases">
        <authorList>
            <person name="McCorrison J."/>
            <person name="Sanka R."/>
            <person name="Torralba M."/>
            <person name="Gillis M."/>
            <person name="Haft D.H."/>
            <person name="Methe B."/>
            <person name="Sutton G."/>
            <person name="Nelson K.E."/>
        </authorList>
    </citation>
    <scope>NUCLEOTIDE SEQUENCE [LARGE SCALE GENOMIC DNA]</scope>
    <source>
        <strain evidence="6 7">DNF00320</strain>
    </source>
</reference>
<accession>A0A096AEQ9</accession>
<comment type="caution">
    <text evidence="6">The sequence shown here is derived from an EMBL/GenBank/DDBJ whole genome shotgun (WGS) entry which is preliminary data.</text>
</comment>
<dbReference type="Proteomes" id="UP000029525">
    <property type="component" value="Unassembled WGS sequence"/>
</dbReference>
<dbReference type="Gene3D" id="3.60.15.10">
    <property type="entry name" value="Ribonuclease Z/Hydroxyacylglutathione hydrolase-like"/>
    <property type="match status" value="1"/>
</dbReference>
<evidence type="ECO:0000256" key="3">
    <source>
        <dbReference type="ARBA" id="ARBA00022801"/>
    </source>
</evidence>
<dbReference type="InterPro" id="IPR051453">
    <property type="entry name" value="MBL_Glyoxalase_II"/>
</dbReference>
<evidence type="ECO:0000256" key="2">
    <source>
        <dbReference type="ARBA" id="ARBA00022723"/>
    </source>
</evidence>
<dbReference type="OrthoDB" id="9802248at2"/>
<comment type="cofactor">
    <cofactor evidence="1">
        <name>Zn(2+)</name>
        <dbReference type="ChEBI" id="CHEBI:29105"/>
    </cofactor>
</comment>
<gene>
    <name evidence="6" type="ORF">HMPREF0647_04345</name>
</gene>
<keyword evidence="3" id="KW-0378">Hydrolase</keyword>
<dbReference type="AlphaFoldDB" id="A0A096AEQ9"/>
<protein>
    <submittedName>
        <fullName evidence="6">Metallo-beta-lactamase</fullName>
    </submittedName>
</protein>
<evidence type="ECO:0000313" key="6">
    <source>
        <dbReference type="EMBL" id="KGF45026.1"/>
    </source>
</evidence>
<name>A0A096AEQ9_9BACT</name>
<dbReference type="InterPro" id="IPR001279">
    <property type="entry name" value="Metallo-B-lactamas"/>
</dbReference>
<evidence type="ECO:0000256" key="4">
    <source>
        <dbReference type="ARBA" id="ARBA00022833"/>
    </source>
</evidence>
<evidence type="ECO:0000259" key="5">
    <source>
        <dbReference type="SMART" id="SM00849"/>
    </source>
</evidence>
<evidence type="ECO:0000256" key="1">
    <source>
        <dbReference type="ARBA" id="ARBA00001947"/>
    </source>
</evidence>
<dbReference type="Pfam" id="PF00753">
    <property type="entry name" value="Lactamase_B"/>
    <property type="match status" value="1"/>
</dbReference>
<dbReference type="PANTHER" id="PTHR46233">
    <property type="entry name" value="HYDROXYACYLGLUTATHIONE HYDROLASE GLOC"/>
    <property type="match status" value="1"/>
</dbReference>
<dbReference type="InterPro" id="IPR036866">
    <property type="entry name" value="RibonucZ/Hydroxyglut_hydro"/>
</dbReference>
<dbReference type="GO" id="GO:0016787">
    <property type="term" value="F:hydrolase activity"/>
    <property type="evidence" value="ECO:0007669"/>
    <property type="project" value="UniProtKB-KW"/>
</dbReference>
<sequence length="214" mass="24114">MVKIERFACNMLAENCFILSDETKECVIIDCGAFREEERKAIVNYIKKEDLKPVHLLATHGHLDHHFGDNIIFTEYGLKPEVHEGDRVFMENPYNAATTLFGITLDYELPEANFCIENTSIINFGSHTLKVIATPGHSGGSVCYYCENEHLLFTGDTLFRRSIGRTDLPGGSMFQMVSSLRLLAQLPDETVVYAGHGENSTIGYEVAHNLYMDR</sequence>
<dbReference type="SUPFAM" id="SSF56281">
    <property type="entry name" value="Metallo-hydrolase/oxidoreductase"/>
    <property type="match status" value="1"/>
</dbReference>
<dbReference type="PANTHER" id="PTHR46233:SF3">
    <property type="entry name" value="HYDROXYACYLGLUTATHIONE HYDROLASE GLOC"/>
    <property type="match status" value="1"/>
</dbReference>
<keyword evidence="2" id="KW-0479">Metal-binding</keyword>
<evidence type="ECO:0000313" key="7">
    <source>
        <dbReference type="Proteomes" id="UP000029525"/>
    </source>
</evidence>
<dbReference type="CDD" id="cd06262">
    <property type="entry name" value="metallo-hydrolase-like_MBL-fold"/>
    <property type="match status" value="1"/>
</dbReference>
<feature type="domain" description="Metallo-beta-lactamase" evidence="5">
    <location>
        <begin position="13"/>
        <end position="196"/>
    </location>
</feature>
<dbReference type="RefSeq" id="WP_036866586.1">
    <property type="nucleotide sequence ID" value="NZ_JRNQ01000021.1"/>
</dbReference>
<organism evidence="6 7">
    <name type="scientific">Prevotella bivia DNF00320</name>
    <dbReference type="NCBI Taxonomy" id="1401068"/>
    <lineage>
        <taxon>Bacteria</taxon>
        <taxon>Pseudomonadati</taxon>
        <taxon>Bacteroidota</taxon>
        <taxon>Bacteroidia</taxon>
        <taxon>Bacteroidales</taxon>
        <taxon>Prevotellaceae</taxon>
        <taxon>Prevotella</taxon>
    </lineage>
</organism>